<sequence>MGGSGPADDGLLCVPVQTNAAGAFAVRTARPGAGEPRVGLAFTDEERLRAALGETQRWTRLSRPALLALLRPLGIVDVRLDPVYVGPQMPTADVLDYGPLMTAGERQAQWVPDEVW</sequence>
<comment type="caution">
    <text evidence="1">The sequence shown here is derived from an EMBL/GenBank/DDBJ whole genome shotgun (WGS) entry which is preliminary data.</text>
</comment>
<accession>A0A0W7WY36</accession>
<evidence type="ECO:0008006" key="3">
    <source>
        <dbReference type="Google" id="ProtNLM"/>
    </source>
</evidence>
<dbReference type="EMBL" id="LOCL01000044">
    <property type="protein sequence ID" value="KUF15492.1"/>
    <property type="molecule type" value="Genomic_DNA"/>
</dbReference>
<name>A0A0W7WY36_9ACTN</name>
<dbReference type="Proteomes" id="UP000054804">
    <property type="component" value="Unassembled WGS sequence"/>
</dbReference>
<dbReference type="STRING" id="1765722.AT728_25880"/>
<dbReference type="OrthoDB" id="4238227at2"/>
<keyword evidence="2" id="KW-1185">Reference proteome</keyword>
<dbReference type="NCBIfam" id="NF042914">
    <property type="entry name" value="SAV915_dom"/>
    <property type="match status" value="1"/>
</dbReference>
<evidence type="ECO:0000313" key="2">
    <source>
        <dbReference type="Proteomes" id="UP000054804"/>
    </source>
</evidence>
<reference evidence="1 2" key="1">
    <citation type="submission" date="2015-12" db="EMBL/GenBank/DDBJ databases">
        <title>Draft genome sequence of Streptomyces silvensis ATCC 53525, a producer of novel hormone antagonists.</title>
        <authorList>
            <person name="Johnston C.W."/>
            <person name="Li Y."/>
            <person name="Magarvey N.A."/>
        </authorList>
    </citation>
    <scope>NUCLEOTIDE SEQUENCE [LARGE SCALE GENOMIC DNA]</scope>
    <source>
        <strain evidence="1 2">ATCC 53525</strain>
    </source>
</reference>
<dbReference type="InterPro" id="IPR049975">
    <property type="entry name" value="SAV_915-like_dom"/>
</dbReference>
<proteinExistence type="predicted"/>
<evidence type="ECO:0000313" key="1">
    <source>
        <dbReference type="EMBL" id="KUF15492.1"/>
    </source>
</evidence>
<dbReference type="RefSeq" id="WP_058850241.1">
    <property type="nucleotide sequence ID" value="NZ_LOCL01000044.1"/>
</dbReference>
<organism evidence="1 2">
    <name type="scientific">Streptomyces silvensis</name>
    <dbReference type="NCBI Taxonomy" id="1765722"/>
    <lineage>
        <taxon>Bacteria</taxon>
        <taxon>Bacillati</taxon>
        <taxon>Actinomycetota</taxon>
        <taxon>Actinomycetes</taxon>
        <taxon>Kitasatosporales</taxon>
        <taxon>Streptomycetaceae</taxon>
        <taxon>Streptomyces</taxon>
    </lineage>
</organism>
<protein>
    <recommendedName>
        <fullName evidence="3">SseB protein N-terminal domain-containing protein</fullName>
    </recommendedName>
</protein>
<gene>
    <name evidence="1" type="ORF">AT728_25880</name>
</gene>
<dbReference type="AlphaFoldDB" id="A0A0W7WY36"/>